<dbReference type="EC" id="2.7.7.6" evidence="1"/>
<keyword evidence="4" id="KW-0548">Nucleotidyltransferase</keyword>
<evidence type="ECO:0000256" key="4">
    <source>
        <dbReference type="ARBA" id="ARBA00022695"/>
    </source>
</evidence>
<dbReference type="AlphaFoldDB" id="A0A0F9GDN1"/>
<evidence type="ECO:0000256" key="5">
    <source>
        <dbReference type="ARBA" id="ARBA00023163"/>
    </source>
</evidence>
<evidence type="ECO:0000259" key="6">
    <source>
        <dbReference type="Pfam" id="PF04561"/>
    </source>
</evidence>
<name>A0A0F9GDN1_9ZZZZ</name>
<dbReference type="Pfam" id="PF04563">
    <property type="entry name" value="RNA_pol_Rpb2_1"/>
    <property type="match status" value="1"/>
</dbReference>
<dbReference type="GO" id="GO:0003677">
    <property type="term" value="F:DNA binding"/>
    <property type="evidence" value="ECO:0007669"/>
    <property type="project" value="InterPro"/>
</dbReference>
<dbReference type="GO" id="GO:0000428">
    <property type="term" value="C:DNA-directed RNA polymerase complex"/>
    <property type="evidence" value="ECO:0007669"/>
    <property type="project" value="UniProtKB-KW"/>
</dbReference>
<feature type="domain" description="RNA polymerase Rpb2" evidence="6">
    <location>
        <begin position="289"/>
        <end position="350"/>
    </location>
</feature>
<gene>
    <name evidence="8" type="ORF">LCGC14_1840060</name>
</gene>
<dbReference type="EMBL" id="LAZR01018310">
    <property type="protein sequence ID" value="KKL96883.1"/>
    <property type="molecule type" value="Genomic_DNA"/>
</dbReference>
<sequence>MATPTQRRLMPTEVRQFGSLESRHQIPNLTDIQTLSYKEFLQYGIPWQKRKDQGIEGVLREIFPVESYDKSLRLEYIRYELGKPRYEPDECRQLRLTYGRPFKVWLRLTKEEPVEEEVYLGDVPIMLGGGEFIINGAERVVVSQLHRSPGVDFVLDADTTSERRLHSCRVIPERGSWIELNVTRKEILTVRIDQSGKFSIMTLIRAMDPKYGQDTDLLHVFYDSHVEKIVDGRSSSKIEGKLTVGDVVYPAKSERAGEIIIECGQKITKNIAETICTSGVKEVEVMDEPKNPLLLNSLAEDGTASHEEALLRIYQRLRPGNPPQLEKARSLFAEKFYDTNRYRLGRVGRFR</sequence>
<dbReference type="Gene3D" id="3.90.1100.10">
    <property type="match status" value="1"/>
</dbReference>
<keyword evidence="2" id="KW-0240">DNA-directed RNA polymerase</keyword>
<evidence type="ECO:0000259" key="7">
    <source>
        <dbReference type="Pfam" id="PF04563"/>
    </source>
</evidence>
<accession>A0A0F9GDN1</accession>
<dbReference type="Pfam" id="PF04561">
    <property type="entry name" value="RNA_pol_Rpb2_2"/>
    <property type="match status" value="1"/>
</dbReference>
<dbReference type="GO" id="GO:0006351">
    <property type="term" value="P:DNA-templated transcription"/>
    <property type="evidence" value="ECO:0007669"/>
    <property type="project" value="InterPro"/>
</dbReference>
<reference evidence="8" key="1">
    <citation type="journal article" date="2015" name="Nature">
        <title>Complex archaea that bridge the gap between prokaryotes and eukaryotes.</title>
        <authorList>
            <person name="Spang A."/>
            <person name="Saw J.H."/>
            <person name="Jorgensen S.L."/>
            <person name="Zaremba-Niedzwiedzka K."/>
            <person name="Martijn J."/>
            <person name="Lind A.E."/>
            <person name="van Eijk R."/>
            <person name="Schleper C."/>
            <person name="Guy L."/>
            <person name="Ettema T.J."/>
        </authorList>
    </citation>
    <scope>NUCLEOTIDE SEQUENCE</scope>
</reference>
<evidence type="ECO:0000256" key="1">
    <source>
        <dbReference type="ARBA" id="ARBA00012418"/>
    </source>
</evidence>
<protein>
    <recommendedName>
        <fullName evidence="1">DNA-directed RNA polymerase</fullName>
        <ecNumber evidence="1">2.7.7.6</ecNumber>
    </recommendedName>
</protein>
<dbReference type="Gene3D" id="3.90.1110.10">
    <property type="entry name" value="RNA polymerase Rpb2, domain 2"/>
    <property type="match status" value="2"/>
</dbReference>
<dbReference type="InterPro" id="IPR007642">
    <property type="entry name" value="RNA_pol_Rpb2_2"/>
</dbReference>
<evidence type="ECO:0000313" key="8">
    <source>
        <dbReference type="EMBL" id="KKL96883.1"/>
    </source>
</evidence>
<dbReference type="InterPro" id="IPR007644">
    <property type="entry name" value="RNA_pol_bsu_protrusion"/>
</dbReference>
<dbReference type="InterPro" id="IPR037034">
    <property type="entry name" value="RNA_pol_Rpb2_2_sf"/>
</dbReference>
<dbReference type="GO" id="GO:0003899">
    <property type="term" value="F:DNA-directed RNA polymerase activity"/>
    <property type="evidence" value="ECO:0007669"/>
    <property type="project" value="UniProtKB-EC"/>
</dbReference>
<dbReference type="SUPFAM" id="SSF64484">
    <property type="entry name" value="beta and beta-prime subunits of DNA dependent RNA-polymerase"/>
    <property type="match status" value="1"/>
</dbReference>
<comment type="caution">
    <text evidence="8">The sequence shown here is derived from an EMBL/GenBank/DDBJ whole genome shotgun (WGS) entry which is preliminary data.</text>
</comment>
<keyword evidence="3" id="KW-0808">Transferase</keyword>
<proteinExistence type="predicted"/>
<feature type="domain" description="RNA polymerase beta subunit protrusion" evidence="7">
    <location>
        <begin position="28"/>
        <end position="127"/>
    </location>
</feature>
<evidence type="ECO:0000256" key="3">
    <source>
        <dbReference type="ARBA" id="ARBA00022679"/>
    </source>
</evidence>
<feature type="non-terminal residue" evidence="8">
    <location>
        <position position="351"/>
    </location>
</feature>
<organism evidence="8">
    <name type="scientific">marine sediment metagenome</name>
    <dbReference type="NCBI Taxonomy" id="412755"/>
    <lineage>
        <taxon>unclassified sequences</taxon>
        <taxon>metagenomes</taxon>
        <taxon>ecological metagenomes</taxon>
    </lineage>
</organism>
<evidence type="ECO:0000256" key="2">
    <source>
        <dbReference type="ARBA" id="ARBA00022478"/>
    </source>
</evidence>
<keyword evidence="5" id="KW-0804">Transcription</keyword>